<sequence>MQAPRTQGQAASVKIYNAVYSSVQVYECMVRGIAVMRRRSDSFVNATQILKVAGIDKGRRTKILEKDILPGKHEIVQGGYGKYQGTWIPLERGRELASQYGVTPQLAPLFDFVPAANSFAALPAVPPGTSSPRPLSAGAPSILPGSAMRLLAQGRAQGLFTPSTSGLSSRPTTGSPAPYPPSPYSHTPPPPAQQIPNLKRQRSEPEGAEPMPRPIPEDVEMIDGSGPPPLDMPSPTKRARTFSDPAEAPMVPLQQPPSSTTHTVRLSTRPSLPRHHDPSAAAKDGRKIALIQLIYDKEDIPAVLSALRQLSSDQTPSSSEELPQGVSVPEIDVILDQHGHTALHIAASMGRPSLCAALLTAGADPHLGNYNGETPLIRACISVPPFTHLTFQLLLSTLSSTLLTIDTSKRSVLHHICSFAGVKGRAGAARYYLDGVFTWIAQSGSGGEGGGGFGFGYGGLVDCQDEHGDTALNVAARVGNRGLVKTLIETGANKILPNKLGLRPGDFGVETEELNVGSRVDDLMSTLRTGPPIPVQKSQDVIADMTTMIQTLSLDFQAELKAKQDALDVHQRHLRAATRELSEQRKQMAGWQRKCRELDVVGGRVRNIERALAEGEGGVEWMRMGVNGNNPSRLNGNDAFGSNNNSDLEEIDPPIPEGDDLATLIRLRRMKAWQDRMDEVLEARLMSLKGSSAVKEFQFKKIVALCTGLHIDKVEENLESLVAALDSEKAIVDIGRVSGFMQKVREGAM</sequence>
<dbReference type="GO" id="GO:0001228">
    <property type="term" value="F:DNA-binding transcription activator activity, RNA polymerase II-specific"/>
    <property type="evidence" value="ECO:0007669"/>
    <property type="project" value="UniProtKB-ARBA"/>
</dbReference>
<name>A0A5C3QJY8_9AGAR</name>
<dbReference type="PROSITE" id="PS51299">
    <property type="entry name" value="HTH_APSES"/>
    <property type="match status" value="1"/>
</dbReference>
<dbReference type="InterPro" id="IPR003163">
    <property type="entry name" value="Tscrpt_reg_HTH_APSES-type"/>
</dbReference>
<dbReference type="STRING" id="1884261.A0A5C3QJY8"/>
<dbReference type="SUPFAM" id="SSF48403">
    <property type="entry name" value="Ankyrin repeat"/>
    <property type="match status" value="1"/>
</dbReference>
<dbReference type="PANTHER" id="PTHR43828">
    <property type="entry name" value="ASPARAGINASE"/>
    <property type="match status" value="1"/>
</dbReference>
<evidence type="ECO:0000256" key="5">
    <source>
        <dbReference type="SAM" id="MobiDB-lite"/>
    </source>
</evidence>
<evidence type="ECO:0000259" key="6">
    <source>
        <dbReference type="PROSITE" id="PS51299"/>
    </source>
</evidence>
<dbReference type="InterPro" id="IPR002110">
    <property type="entry name" value="Ankyrin_rpt"/>
</dbReference>
<dbReference type="SMART" id="SM01252">
    <property type="entry name" value="KilA-N"/>
    <property type="match status" value="1"/>
</dbReference>
<dbReference type="FunFam" id="3.10.260.10:FF:000001">
    <property type="entry name" value="APSES transcription factor (MbpA)"/>
    <property type="match status" value="1"/>
</dbReference>
<feature type="domain" description="HTH APSES-type" evidence="6">
    <location>
        <begin position="15"/>
        <end position="123"/>
    </location>
</feature>
<dbReference type="InterPro" id="IPR036770">
    <property type="entry name" value="Ankyrin_rpt-contain_sf"/>
</dbReference>
<feature type="compositionally biased region" description="Basic and acidic residues" evidence="5">
    <location>
        <begin position="274"/>
        <end position="283"/>
    </location>
</feature>
<dbReference type="SMART" id="SM00248">
    <property type="entry name" value="ANK"/>
    <property type="match status" value="3"/>
</dbReference>
<keyword evidence="1" id="KW-0677">Repeat</keyword>
<feature type="compositionally biased region" description="Pro residues" evidence="5">
    <location>
        <begin position="177"/>
        <end position="193"/>
    </location>
</feature>
<gene>
    <name evidence="7" type="ORF">BDV98DRAFT_547658</name>
</gene>
<feature type="compositionally biased region" description="Polar residues" evidence="5">
    <location>
        <begin position="160"/>
        <end position="170"/>
    </location>
</feature>
<dbReference type="OrthoDB" id="6718656at2759"/>
<dbReference type="GO" id="GO:0030907">
    <property type="term" value="C:MBF transcription complex"/>
    <property type="evidence" value="ECO:0007669"/>
    <property type="project" value="TreeGrafter"/>
</dbReference>
<dbReference type="Gene3D" id="3.10.260.10">
    <property type="entry name" value="Transcription regulator HTH, APSES-type DNA-binding domain"/>
    <property type="match status" value="1"/>
</dbReference>
<feature type="region of interest" description="Disordered" evidence="5">
    <location>
        <begin position="159"/>
        <end position="283"/>
    </location>
</feature>
<evidence type="ECO:0000313" key="8">
    <source>
        <dbReference type="Proteomes" id="UP000305067"/>
    </source>
</evidence>
<feature type="repeat" description="ANK" evidence="3">
    <location>
        <begin position="467"/>
        <end position="499"/>
    </location>
</feature>
<dbReference type="PANTHER" id="PTHR43828:SF3">
    <property type="entry name" value="CHROMO DOMAIN-CONTAINING PROTEIN"/>
    <property type="match status" value="1"/>
</dbReference>
<keyword evidence="4" id="KW-0175">Coiled coil</keyword>
<evidence type="ECO:0000256" key="4">
    <source>
        <dbReference type="SAM" id="Coils"/>
    </source>
</evidence>
<dbReference type="EMBL" id="ML178823">
    <property type="protein sequence ID" value="TFL02082.1"/>
    <property type="molecule type" value="Genomic_DNA"/>
</dbReference>
<dbReference type="PROSITE" id="PS50297">
    <property type="entry name" value="ANK_REP_REGION"/>
    <property type="match status" value="2"/>
</dbReference>
<dbReference type="GO" id="GO:0033309">
    <property type="term" value="C:SBF transcription complex"/>
    <property type="evidence" value="ECO:0007669"/>
    <property type="project" value="TreeGrafter"/>
</dbReference>
<dbReference type="Proteomes" id="UP000305067">
    <property type="component" value="Unassembled WGS sequence"/>
</dbReference>
<feature type="compositionally biased region" description="Polar residues" evidence="5">
    <location>
        <begin position="256"/>
        <end position="270"/>
    </location>
</feature>
<dbReference type="AlphaFoldDB" id="A0A5C3QJY8"/>
<evidence type="ECO:0000256" key="3">
    <source>
        <dbReference type="PROSITE-ProRule" id="PRU00023"/>
    </source>
</evidence>
<dbReference type="InterPro" id="IPR036887">
    <property type="entry name" value="HTH_APSES_sf"/>
</dbReference>
<reference evidence="7 8" key="1">
    <citation type="journal article" date="2019" name="Nat. Ecol. Evol.">
        <title>Megaphylogeny resolves global patterns of mushroom evolution.</title>
        <authorList>
            <person name="Varga T."/>
            <person name="Krizsan K."/>
            <person name="Foldi C."/>
            <person name="Dima B."/>
            <person name="Sanchez-Garcia M."/>
            <person name="Sanchez-Ramirez S."/>
            <person name="Szollosi G.J."/>
            <person name="Szarkandi J.G."/>
            <person name="Papp V."/>
            <person name="Albert L."/>
            <person name="Andreopoulos W."/>
            <person name="Angelini C."/>
            <person name="Antonin V."/>
            <person name="Barry K.W."/>
            <person name="Bougher N.L."/>
            <person name="Buchanan P."/>
            <person name="Buyck B."/>
            <person name="Bense V."/>
            <person name="Catcheside P."/>
            <person name="Chovatia M."/>
            <person name="Cooper J."/>
            <person name="Damon W."/>
            <person name="Desjardin D."/>
            <person name="Finy P."/>
            <person name="Geml J."/>
            <person name="Haridas S."/>
            <person name="Hughes K."/>
            <person name="Justo A."/>
            <person name="Karasinski D."/>
            <person name="Kautmanova I."/>
            <person name="Kiss B."/>
            <person name="Kocsube S."/>
            <person name="Kotiranta H."/>
            <person name="LaButti K.M."/>
            <person name="Lechner B.E."/>
            <person name="Liimatainen K."/>
            <person name="Lipzen A."/>
            <person name="Lukacs Z."/>
            <person name="Mihaltcheva S."/>
            <person name="Morgado L.N."/>
            <person name="Niskanen T."/>
            <person name="Noordeloos M.E."/>
            <person name="Ohm R.A."/>
            <person name="Ortiz-Santana B."/>
            <person name="Ovrebo C."/>
            <person name="Racz N."/>
            <person name="Riley R."/>
            <person name="Savchenko A."/>
            <person name="Shiryaev A."/>
            <person name="Soop K."/>
            <person name="Spirin V."/>
            <person name="Szebenyi C."/>
            <person name="Tomsovsky M."/>
            <person name="Tulloss R.E."/>
            <person name="Uehling J."/>
            <person name="Grigoriev I.V."/>
            <person name="Vagvolgyi C."/>
            <person name="Papp T."/>
            <person name="Martin F.M."/>
            <person name="Miettinen O."/>
            <person name="Hibbett D.S."/>
            <person name="Nagy L.G."/>
        </authorList>
    </citation>
    <scope>NUCLEOTIDE SEQUENCE [LARGE SCALE GENOMIC DNA]</scope>
    <source>
        <strain evidence="7 8">CBS 309.79</strain>
    </source>
</reference>
<keyword evidence="2 3" id="KW-0040">ANK repeat</keyword>
<evidence type="ECO:0000256" key="2">
    <source>
        <dbReference type="ARBA" id="ARBA00023043"/>
    </source>
</evidence>
<dbReference type="GO" id="GO:0003677">
    <property type="term" value="F:DNA binding"/>
    <property type="evidence" value="ECO:0007669"/>
    <property type="project" value="InterPro"/>
</dbReference>
<dbReference type="Pfam" id="PF04383">
    <property type="entry name" value="KilA-N"/>
    <property type="match status" value="1"/>
</dbReference>
<feature type="coiled-coil region" evidence="4">
    <location>
        <begin position="560"/>
        <end position="594"/>
    </location>
</feature>
<dbReference type="Gene3D" id="1.25.40.20">
    <property type="entry name" value="Ankyrin repeat-containing domain"/>
    <property type="match status" value="1"/>
</dbReference>
<evidence type="ECO:0000313" key="7">
    <source>
        <dbReference type="EMBL" id="TFL02082.1"/>
    </source>
</evidence>
<dbReference type="InterPro" id="IPR051642">
    <property type="entry name" value="SWI6-like"/>
</dbReference>
<protein>
    <recommendedName>
        <fullName evidence="6">HTH APSES-type domain-containing protein</fullName>
    </recommendedName>
</protein>
<accession>A0A5C3QJY8</accession>
<keyword evidence="8" id="KW-1185">Reference proteome</keyword>
<dbReference type="PROSITE" id="PS50088">
    <property type="entry name" value="ANK_REPEAT"/>
    <property type="match status" value="2"/>
</dbReference>
<evidence type="ECO:0000256" key="1">
    <source>
        <dbReference type="ARBA" id="ARBA00022737"/>
    </source>
</evidence>
<dbReference type="SUPFAM" id="SSF54616">
    <property type="entry name" value="DNA-binding domain of Mlu1-box binding protein MBP1"/>
    <property type="match status" value="1"/>
</dbReference>
<dbReference type="Pfam" id="PF00023">
    <property type="entry name" value="Ank"/>
    <property type="match status" value="2"/>
</dbReference>
<organism evidence="7 8">
    <name type="scientific">Pterulicium gracile</name>
    <dbReference type="NCBI Taxonomy" id="1884261"/>
    <lineage>
        <taxon>Eukaryota</taxon>
        <taxon>Fungi</taxon>
        <taxon>Dikarya</taxon>
        <taxon>Basidiomycota</taxon>
        <taxon>Agaricomycotina</taxon>
        <taxon>Agaricomycetes</taxon>
        <taxon>Agaricomycetidae</taxon>
        <taxon>Agaricales</taxon>
        <taxon>Pleurotineae</taxon>
        <taxon>Pterulaceae</taxon>
        <taxon>Pterulicium</taxon>
    </lineage>
</organism>
<proteinExistence type="predicted"/>
<feature type="repeat" description="ANK" evidence="3">
    <location>
        <begin position="338"/>
        <end position="370"/>
    </location>
</feature>
<dbReference type="InterPro" id="IPR018004">
    <property type="entry name" value="KilA/APSES_HTH"/>
</dbReference>